<reference evidence="3 4" key="1">
    <citation type="journal article" date="2006" name="Environ. Microbiol.">
        <title>Whole genome analysis of the marine Bacteroidetes'Gramella forsetii' reveals adaptations to degradation of polymeric organic matter.</title>
        <authorList>
            <person name="Bauer M."/>
            <person name="Kube M."/>
            <person name="Teeling H."/>
            <person name="Richter M."/>
            <person name="Lombardot T."/>
            <person name="Allers E."/>
            <person name="Wuerdemann C.A."/>
            <person name="Quast C."/>
            <person name="Kuhl H."/>
            <person name="Knaust F."/>
            <person name="Woebken D."/>
            <person name="Bischof K."/>
            <person name="Mussmann M."/>
            <person name="Choudhuri J.V."/>
            <person name="Meyer F."/>
            <person name="Reinhardt R."/>
            <person name="Amann R.I."/>
            <person name="Gloeckner F.O."/>
        </authorList>
    </citation>
    <scope>NUCLEOTIDE SEQUENCE [LARGE SCALE GENOMIC DNA]</scope>
    <source>
        <strain evidence="3 4">KT0803</strain>
    </source>
</reference>
<feature type="chain" id="PRO_5002627201" description="Peptidase M14 domain-containing protein" evidence="1">
    <location>
        <begin position="24"/>
        <end position="832"/>
    </location>
</feature>
<dbReference type="GO" id="GO:0006508">
    <property type="term" value="P:proteolysis"/>
    <property type="evidence" value="ECO:0007669"/>
    <property type="project" value="InterPro"/>
</dbReference>
<dbReference type="SUPFAM" id="SSF53187">
    <property type="entry name" value="Zn-dependent exopeptidases"/>
    <property type="match status" value="1"/>
</dbReference>
<dbReference type="Gene3D" id="3.40.630.10">
    <property type="entry name" value="Zn peptidases"/>
    <property type="match status" value="1"/>
</dbReference>
<feature type="domain" description="Peptidase M14" evidence="2">
    <location>
        <begin position="41"/>
        <end position="340"/>
    </location>
</feature>
<dbReference type="CDD" id="cd06238">
    <property type="entry name" value="M14-like"/>
    <property type="match status" value="1"/>
</dbReference>
<dbReference type="Pfam" id="PF00246">
    <property type="entry name" value="Peptidase_M14"/>
    <property type="match status" value="1"/>
</dbReference>
<dbReference type="InterPro" id="IPR000834">
    <property type="entry name" value="Peptidase_M14"/>
</dbReference>
<evidence type="ECO:0000256" key="1">
    <source>
        <dbReference type="SAM" id="SignalP"/>
    </source>
</evidence>
<dbReference type="CDD" id="cd03143">
    <property type="entry name" value="A4_beta-galactosidase_middle_domain"/>
    <property type="match status" value="1"/>
</dbReference>
<evidence type="ECO:0000259" key="2">
    <source>
        <dbReference type="SMART" id="SM00631"/>
    </source>
</evidence>
<dbReference type="InterPro" id="IPR029062">
    <property type="entry name" value="Class_I_gatase-like"/>
</dbReference>
<dbReference type="eggNOG" id="COG2866">
    <property type="taxonomic scope" value="Bacteria"/>
</dbReference>
<dbReference type="KEGG" id="gfo:GFO_2233"/>
<dbReference type="GO" id="GO:0008270">
    <property type="term" value="F:zinc ion binding"/>
    <property type="evidence" value="ECO:0007669"/>
    <property type="project" value="InterPro"/>
</dbReference>
<dbReference type="Gene3D" id="3.40.50.880">
    <property type="match status" value="1"/>
</dbReference>
<dbReference type="AlphaFoldDB" id="A0M3K3"/>
<accession>A0M3K3</accession>
<proteinExistence type="predicted"/>
<evidence type="ECO:0000313" key="4">
    <source>
        <dbReference type="Proteomes" id="UP000000755"/>
    </source>
</evidence>
<name>A0M3K3_CHRFK</name>
<sequence>MFLMKNHLYLFSFLFLSFASINAQEIKSPSEFLGYELGSQFSRHAAVVDYFNHVAENSEFVEYHTYGKTNERRPLTYAVISSKENMANLEQIKKNHLKNAGIGNTTQDSDIAIAWLSYNVHGNEASSTEAAMKTIYSLITEKKDWLKNTVIIMDPCVNPDGRDRYANWYNQVKAEPYNTSQEAAEHHEPWPGGRPNHYLFDLNRDWAWATQVETQQRLKVYNQWLPHIHVDFHEQGINDPYYFAPAAEPFHEVITPFQRDFQTKIGKNHAKYFDEEGWLYFTGERFDLLYPSYGDTYPTYMGAIGMTYEQAGHGRAGLGIKTDEGYVLTLKDRLEHHYTTGLSTIEVASKNASELNEQFQNYFSNDDFKYKSYALNGNADKLETLKKLLDRHEIEYSYSNSGKINGYSFINGENGSLNSNENTLLVSTNQPKAKMVKVLFEPKTKLMDSLTYDITAWSLPYAYGLDAVASNKIISGSEKSNNNNIQNSPNTDGAGYVSKWNSMKDAQFLADLIKNDIKVRFSEVSFESNGQQFVPGSLIITKSDNLKTENFDTKVIEIANDHKRQLLTAETSFAGSGPDFGSSEIKIINEQKIALLKGNEVSSLNFGEIWYFFEQDLNYPVTPLNTDYFNRVNLEGFDVLIIPEGRYHDFMDEDTLKKITSWVKDGGKLIAIGSAVGSFTDKEGFGIEENSTAKKDSTTTEANLIPYAERERESIKNLITGSIIKTRVDNTHPMAFGYDDQYFTLKLSSDSYSLLNSGYNVSYIQEPEVVSGFAGSEAIKNLKNSLVFGEVPMGQGSVIYMVDNPLFRAFWENGKLFFANTLFFTNNTGYKY</sequence>
<dbReference type="GO" id="GO:0004181">
    <property type="term" value="F:metallocarboxypeptidase activity"/>
    <property type="evidence" value="ECO:0007669"/>
    <property type="project" value="InterPro"/>
</dbReference>
<gene>
    <name evidence="3" type="ordered locus">GFO_2233</name>
</gene>
<keyword evidence="1" id="KW-0732">Signal</keyword>
<organism evidence="3 4">
    <name type="scientific">Christiangramia forsetii (strain DSM 17595 / CGMCC 1.15422 / KT0803)</name>
    <name type="common">Gramella forsetii</name>
    <dbReference type="NCBI Taxonomy" id="411154"/>
    <lineage>
        <taxon>Bacteria</taxon>
        <taxon>Pseudomonadati</taxon>
        <taxon>Bacteroidota</taxon>
        <taxon>Flavobacteriia</taxon>
        <taxon>Flavobacteriales</taxon>
        <taxon>Flavobacteriaceae</taxon>
        <taxon>Christiangramia</taxon>
    </lineage>
</organism>
<dbReference type="HOGENOM" id="CLU_323582_0_0_10"/>
<dbReference type="STRING" id="411154.GFO_2233"/>
<dbReference type="SMART" id="SM00631">
    <property type="entry name" value="Zn_pept"/>
    <property type="match status" value="1"/>
</dbReference>
<protein>
    <recommendedName>
        <fullName evidence="2">Peptidase M14 domain-containing protein</fullName>
    </recommendedName>
</protein>
<feature type="signal peptide" evidence="1">
    <location>
        <begin position="1"/>
        <end position="23"/>
    </location>
</feature>
<dbReference type="SUPFAM" id="SSF52317">
    <property type="entry name" value="Class I glutamine amidotransferase-like"/>
    <property type="match status" value="1"/>
</dbReference>
<dbReference type="Proteomes" id="UP000000755">
    <property type="component" value="Chromosome"/>
</dbReference>
<dbReference type="EMBL" id="CU207366">
    <property type="protein sequence ID" value="CAL67198.1"/>
    <property type="molecule type" value="Genomic_DNA"/>
</dbReference>
<evidence type="ECO:0000313" key="3">
    <source>
        <dbReference type="EMBL" id="CAL67198.1"/>
    </source>
</evidence>